<dbReference type="Proteomes" id="UP000001593">
    <property type="component" value="Unassembled WGS sequence"/>
</dbReference>
<keyword evidence="9" id="KW-0807">Transducer</keyword>
<evidence type="ECO:0000259" key="11">
    <source>
        <dbReference type="PROSITE" id="PS50262"/>
    </source>
</evidence>
<evidence type="ECO:0000256" key="10">
    <source>
        <dbReference type="SAM" id="Phobius"/>
    </source>
</evidence>
<keyword evidence="3 10" id="KW-0812">Transmembrane</keyword>
<dbReference type="InterPro" id="IPR000276">
    <property type="entry name" value="GPCR_Rhodpsn"/>
</dbReference>
<feature type="transmembrane region" description="Helical" evidence="10">
    <location>
        <begin position="65"/>
        <end position="86"/>
    </location>
</feature>
<evidence type="ECO:0000256" key="5">
    <source>
        <dbReference type="ARBA" id="ARBA00023040"/>
    </source>
</evidence>
<proteinExistence type="predicted"/>
<comment type="subcellular location">
    <subcellularLocation>
        <location evidence="1">Cell membrane</location>
        <topology evidence="1">Multi-pass membrane protein</topology>
    </subcellularLocation>
</comment>
<dbReference type="CDD" id="cd00637">
    <property type="entry name" value="7tm_classA_rhodopsin-like"/>
    <property type="match status" value="1"/>
</dbReference>
<keyword evidence="13" id="KW-1185">Reference proteome</keyword>
<dbReference type="InParanoid" id="A7TC41"/>
<evidence type="ECO:0000256" key="6">
    <source>
        <dbReference type="ARBA" id="ARBA00023136"/>
    </source>
</evidence>
<keyword evidence="8" id="KW-0325">Glycoprotein</keyword>
<dbReference type="AlphaFoldDB" id="A7TC41"/>
<feature type="transmembrane region" description="Helical" evidence="10">
    <location>
        <begin position="189"/>
        <end position="209"/>
    </location>
</feature>
<dbReference type="Gene3D" id="1.20.1070.10">
    <property type="entry name" value="Rhodopsin 7-helix transmembrane proteins"/>
    <property type="match status" value="1"/>
</dbReference>
<dbReference type="EMBL" id="DS475977">
    <property type="protein sequence ID" value="EDO26400.1"/>
    <property type="molecule type" value="Genomic_DNA"/>
</dbReference>
<evidence type="ECO:0000256" key="9">
    <source>
        <dbReference type="ARBA" id="ARBA00023224"/>
    </source>
</evidence>
<evidence type="ECO:0000313" key="13">
    <source>
        <dbReference type="Proteomes" id="UP000001593"/>
    </source>
</evidence>
<dbReference type="OMA" id="QLMDIYL"/>
<dbReference type="PANTHER" id="PTHR24246">
    <property type="entry name" value="OLFACTORY RECEPTOR AND ADENOSINE RECEPTOR"/>
    <property type="match status" value="1"/>
</dbReference>
<dbReference type="SUPFAM" id="SSF81321">
    <property type="entry name" value="Family A G protein-coupled receptor-like"/>
    <property type="match status" value="1"/>
</dbReference>
<evidence type="ECO:0000256" key="2">
    <source>
        <dbReference type="ARBA" id="ARBA00022475"/>
    </source>
</evidence>
<dbReference type="GO" id="GO:0004930">
    <property type="term" value="F:G protein-coupled receptor activity"/>
    <property type="evidence" value="ECO:0007669"/>
    <property type="project" value="UniProtKB-KW"/>
</dbReference>
<gene>
    <name evidence="12" type="ORF">NEMVEDRAFT_v1g225072</name>
</gene>
<dbReference type="InterPro" id="IPR017452">
    <property type="entry name" value="GPCR_Rhodpsn_7TM"/>
</dbReference>
<organism evidence="12 13">
    <name type="scientific">Nematostella vectensis</name>
    <name type="common">Starlet sea anemone</name>
    <dbReference type="NCBI Taxonomy" id="45351"/>
    <lineage>
        <taxon>Eukaryota</taxon>
        <taxon>Metazoa</taxon>
        <taxon>Cnidaria</taxon>
        <taxon>Anthozoa</taxon>
        <taxon>Hexacorallia</taxon>
        <taxon>Actiniaria</taxon>
        <taxon>Edwardsiidae</taxon>
        <taxon>Nematostella</taxon>
    </lineage>
</organism>
<feature type="domain" description="G-protein coupled receptors family 1 profile" evidence="11">
    <location>
        <begin position="44"/>
        <end position="176"/>
    </location>
</feature>
<dbReference type="KEGG" id="nve:5496804"/>
<feature type="transmembrane region" description="Helical" evidence="10">
    <location>
        <begin position="157"/>
        <end position="177"/>
    </location>
</feature>
<dbReference type="HOGENOM" id="CLU_1176666_0_0_1"/>
<dbReference type="PhylomeDB" id="A7TC41"/>
<evidence type="ECO:0000256" key="7">
    <source>
        <dbReference type="ARBA" id="ARBA00023170"/>
    </source>
</evidence>
<dbReference type="PANTHER" id="PTHR24246:SF27">
    <property type="entry name" value="ADENOSINE RECEPTOR, ISOFORM A"/>
    <property type="match status" value="1"/>
</dbReference>
<protein>
    <recommendedName>
        <fullName evidence="11">G-protein coupled receptors family 1 profile domain-containing protein</fullName>
    </recommendedName>
</protein>
<evidence type="ECO:0000313" key="12">
    <source>
        <dbReference type="EMBL" id="EDO26400.1"/>
    </source>
</evidence>
<evidence type="ECO:0000256" key="1">
    <source>
        <dbReference type="ARBA" id="ARBA00004651"/>
    </source>
</evidence>
<dbReference type="PRINTS" id="PR00237">
    <property type="entry name" value="GPCRRHODOPSN"/>
</dbReference>
<keyword evidence="6 10" id="KW-0472">Membrane</keyword>
<keyword evidence="4 10" id="KW-1133">Transmembrane helix</keyword>
<dbReference type="GO" id="GO:0005886">
    <property type="term" value="C:plasma membrane"/>
    <property type="evidence" value="ECO:0007669"/>
    <property type="project" value="UniProtKB-SubCell"/>
</dbReference>
<feature type="transmembrane region" description="Helical" evidence="10">
    <location>
        <begin position="115"/>
        <end position="136"/>
    </location>
</feature>
<keyword evidence="5" id="KW-0297">G-protein coupled receptor</keyword>
<dbReference type="Pfam" id="PF00001">
    <property type="entry name" value="7tm_1"/>
    <property type="match status" value="1"/>
</dbReference>
<dbReference type="PROSITE" id="PS50262">
    <property type="entry name" value="G_PROTEIN_RECEP_F1_2"/>
    <property type="match status" value="1"/>
</dbReference>
<name>A7TC41_NEMVE</name>
<evidence type="ECO:0000256" key="4">
    <source>
        <dbReference type="ARBA" id="ARBA00022989"/>
    </source>
</evidence>
<sequence>MTRNRSALGAQGNLTSVVGMETYMQVELASAAILIFLCPVTIAANSLLLTAIYRDPLRTFRTPTTFFIIGLACSDLVTAVAVEPFFAMNYIAHYIECGPVIDCEPSKVFLVLHRVGGIISTIAISTSFLVVLALSVSQYIAVTYPHKYKDLITRSRVVWCVAFSYIYFIAFSLLQFTGLDTYTYLQIDLVLHPTLISIVLAVVHSLLYMSFRRHLNRRNTLKRRSTPHKRENPTGA</sequence>
<accession>A7TC41</accession>
<reference evidence="12 13" key="1">
    <citation type="journal article" date="2007" name="Science">
        <title>Sea anemone genome reveals ancestral eumetazoan gene repertoire and genomic organization.</title>
        <authorList>
            <person name="Putnam N.H."/>
            <person name="Srivastava M."/>
            <person name="Hellsten U."/>
            <person name="Dirks B."/>
            <person name="Chapman J."/>
            <person name="Salamov A."/>
            <person name="Terry A."/>
            <person name="Shapiro H."/>
            <person name="Lindquist E."/>
            <person name="Kapitonov V.V."/>
            <person name="Jurka J."/>
            <person name="Genikhovich G."/>
            <person name="Grigoriev I.V."/>
            <person name="Lucas S.M."/>
            <person name="Steele R.E."/>
            <person name="Finnerty J.R."/>
            <person name="Technau U."/>
            <person name="Martindale M.Q."/>
            <person name="Rokhsar D.S."/>
        </authorList>
    </citation>
    <scope>NUCLEOTIDE SEQUENCE [LARGE SCALE GENOMIC DNA]</scope>
    <source>
        <strain evidence="13">CH2 X CH6</strain>
    </source>
</reference>
<keyword evidence="2" id="KW-1003">Cell membrane</keyword>
<keyword evidence="7" id="KW-0675">Receptor</keyword>
<evidence type="ECO:0000256" key="8">
    <source>
        <dbReference type="ARBA" id="ARBA00023180"/>
    </source>
</evidence>
<feature type="transmembrane region" description="Helical" evidence="10">
    <location>
        <begin position="28"/>
        <end position="53"/>
    </location>
</feature>
<evidence type="ECO:0000256" key="3">
    <source>
        <dbReference type="ARBA" id="ARBA00022692"/>
    </source>
</evidence>